<dbReference type="Gene3D" id="3.30.9.10">
    <property type="entry name" value="D-Amino Acid Oxidase, subunit A, domain 2"/>
    <property type="match status" value="1"/>
</dbReference>
<evidence type="ECO:0000259" key="2">
    <source>
        <dbReference type="Pfam" id="PF01266"/>
    </source>
</evidence>
<evidence type="ECO:0000313" key="3">
    <source>
        <dbReference type="EMBL" id="PQO27426.1"/>
    </source>
</evidence>
<dbReference type="GO" id="GO:0016491">
    <property type="term" value="F:oxidoreductase activity"/>
    <property type="evidence" value="ECO:0007669"/>
    <property type="project" value="UniProtKB-KW"/>
</dbReference>
<dbReference type="OrthoDB" id="9794226at2"/>
<gene>
    <name evidence="3" type="ORF">C5Y96_17965</name>
</gene>
<evidence type="ECO:0000256" key="1">
    <source>
        <dbReference type="ARBA" id="ARBA00023002"/>
    </source>
</evidence>
<dbReference type="Gene3D" id="3.50.50.60">
    <property type="entry name" value="FAD/NAD(P)-binding domain"/>
    <property type="match status" value="2"/>
</dbReference>
<dbReference type="Pfam" id="PF01266">
    <property type="entry name" value="DAO"/>
    <property type="match status" value="1"/>
</dbReference>
<dbReference type="GO" id="GO:0005737">
    <property type="term" value="C:cytoplasm"/>
    <property type="evidence" value="ECO:0007669"/>
    <property type="project" value="TreeGrafter"/>
</dbReference>
<protein>
    <submittedName>
        <fullName evidence="3">Amino acid dehydrogenase</fullName>
    </submittedName>
</protein>
<organism evidence="3 4">
    <name type="scientific">Blastopirellula marina</name>
    <dbReference type="NCBI Taxonomy" id="124"/>
    <lineage>
        <taxon>Bacteria</taxon>
        <taxon>Pseudomonadati</taxon>
        <taxon>Planctomycetota</taxon>
        <taxon>Planctomycetia</taxon>
        <taxon>Pirellulales</taxon>
        <taxon>Pirellulaceae</taxon>
        <taxon>Blastopirellula</taxon>
    </lineage>
</organism>
<keyword evidence="1" id="KW-0560">Oxidoreductase</keyword>
<dbReference type="Proteomes" id="UP000240009">
    <property type="component" value="Unassembled WGS sequence"/>
</dbReference>
<dbReference type="PANTHER" id="PTHR13847:SF289">
    <property type="entry name" value="GLYCINE OXIDASE"/>
    <property type="match status" value="1"/>
</dbReference>
<feature type="domain" description="FAD dependent oxidoreductase" evidence="2">
    <location>
        <begin position="6"/>
        <end position="393"/>
    </location>
</feature>
<dbReference type="PRINTS" id="PR00469">
    <property type="entry name" value="PNDRDTASEII"/>
</dbReference>
<sequence>MSSSTIVIGGGVVGTAAAYYLAKAGHDVTIVDQGRHGGACSHANCGYVSPSHVPPIPQPGLIGPTMLSMLSSESPFYIRPRLSPSLWSFLLRFWWNCSEKQMKKAARGKHALLDSSRQLYQELIEGEGLDCNWEKKGLLFVFKDQHHFEQFREISDWVSEEFGVTSSPYAQGELQKLEPALKDEIAGAWHYPNDAHLRPDRLLSSWKTILEKHGVKILEQHKVTEFLGEGGKLKAVRCGTEELAADRFVVATGAWSPFFNRQLGCTLRIQPGKGYSITMARPSICPQIPMLLEESRVGVTPFDDGYRLGSTMEFGGYDPSINTKRLALLKKGASHYLKEPFTDETYEEWYGWRPMTPDDLPYIDFAPRFNNVLITAGHSMLGLSMSTGTGKLAWQLLDGLTPHIDPAPYRLR</sequence>
<dbReference type="AlphaFoldDB" id="A0A2S8F5J6"/>
<dbReference type="PANTHER" id="PTHR13847">
    <property type="entry name" value="SARCOSINE DEHYDROGENASE-RELATED"/>
    <property type="match status" value="1"/>
</dbReference>
<dbReference type="RefSeq" id="WP_105356155.1">
    <property type="nucleotide sequence ID" value="NZ_PUIA01000057.1"/>
</dbReference>
<accession>A0A2S8F5J6</accession>
<name>A0A2S8F5J6_9BACT</name>
<reference evidence="3 4" key="1">
    <citation type="submission" date="2018-02" db="EMBL/GenBank/DDBJ databases">
        <title>Comparative genomes isolates from brazilian mangrove.</title>
        <authorList>
            <person name="Araujo J.E."/>
            <person name="Taketani R.G."/>
            <person name="Silva M.C.P."/>
            <person name="Loureco M.V."/>
            <person name="Andreote F.D."/>
        </authorList>
    </citation>
    <scope>NUCLEOTIDE SEQUENCE [LARGE SCALE GENOMIC DNA]</scope>
    <source>
        <strain evidence="3 4">HEX-2 MGV</strain>
    </source>
</reference>
<proteinExistence type="predicted"/>
<dbReference type="SUPFAM" id="SSF54373">
    <property type="entry name" value="FAD-linked reductases, C-terminal domain"/>
    <property type="match status" value="1"/>
</dbReference>
<dbReference type="SUPFAM" id="SSF51905">
    <property type="entry name" value="FAD/NAD(P)-binding domain"/>
    <property type="match status" value="1"/>
</dbReference>
<dbReference type="InterPro" id="IPR036188">
    <property type="entry name" value="FAD/NAD-bd_sf"/>
</dbReference>
<evidence type="ECO:0000313" key="4">
    <source>
        <dbReference type="Proteomes" id="UP000240009"/>
    </source>
</evidence>
<dbReference type="EMBL" id="PUIA01000057">
    <property type="protein sequence ID" value="PQO27426.1"/>
    <property type="molecule type" value="Genomic_DNA"/>
</dbReference>
<dbReference type="InterPro" id="IPR006076">
    <property type="entry name" value="FAD-dep_OxRdtase"/>
</dbReference>
<comment type="caution">
    <text evidence="3">The sequence shown here is derived from an EMBL/GenBank/DDBJ whole genome shotgun (WGS) entry which is preliminary data.</text>
</comment>